<name>A0A7V6DNP2_9BACT</name>
<keyword evidence="5" id="KW-1133">Transmembrane helix</keyword>
<feature type="compositionally biased region" description="Low complexity" evidence="4">
    <location>
        <begin position="458"/>
        <end position="467"/>
    </location>
</feature>
<dbReference type="PANTHER" id="PTHR43531">
    <property type="entry name" value="PROTEIN ICFG"/>
    <property type="match status" value="1"/>
</dbReference>
<dbReference type="PANTHER" id="PTHR43531:SF11">
    <property type="entry name" value="METHYL-ACCEPTING CHEMOTAXIS PROTEIN 3"/>
    <property type="match status" value="1"/>
</dbReference>
<dbReference type="PROSITE" id="PS50111">
    <property type="entry name" value="CHEMOTAXIS_TRANSDUC_2"/>
    <property type="match status" value="1"/>
</dbReference>
<evidence type="ECO:0000256" key="3">
    <source>
        <dbReference type="PROSITE-ProRule" id="PRU00284"/>
    </source>
</evidence>
<feature type="domain" description="Methyl-accepting transducer" evidence="6">
    <location>
        <begin position="209"/>
        <end position="438"/>
    </location>
</feature>
<comment type="caution">
    <text evidence="7">The sequence shown here is derived from an EMBL/GenBank/DDBJ whole genome shotgun (WGS) entry which is preliminary data.</text>
</comment>
<dbReference type="InterPro" id="IPR004090">
    <property type="entry name" value="Chemotax_Me-accpt_rcpt"/>
</dbReference>
<dbReference type="EMBL" id="DTGR01000025">
    <property type="protein sequence ID" value="HHS28349.1"/>
    <property type="molecule type" value="Genomic_DNA"/>
</dbReference>
<proteinExistence type="inferred from homology"/>
<feature type="region of interest" description="Disordered" evidence="4">
    <location>
        <begin position="457"/>
        <end position="489"/>
    </location>
</feature>
<dbReference type="InterPro" id="IPR051310">
    <property type="entry name" value="MCP_chemotaxis"/>
</dbReference>
<evidence type="ECO:0000256" key="1">
    <source>
        <dbReference type="ARBA" id="ARBA00022500"/>
    </source>
</evidence>
<keyword evidence="5" id="KW-0812">Transmembrane</keyword>
<evidence type="ECO:0000313" key="7">
    <source>
        <dbReference type="EMBL" id="HHS28349.1"/>
    </source>
</evidence>
<dbReference type="InterPro" id="IPR032255">
    <property type="entry name" value="HBM"/>
</dbReference>
<protein>
    <recommendedName>
        <fullName evidence="6">Methyl-accepting transducer domain-containing protein</fullName>
    </recommendedName>
</protein>
<dbReference type="SMART" id="SM00283">
    <property type="entry name" value="MA"/>
    <property type="match status" value="1"/>
</dbReference>
<keyword evidence="5" id="KW-0472">Membrane</keyword>
<keyword evidence="3" id="KW-0807">Transducer</keyword>
<feature type="transmembrane region" description="Helical" evidence="5">
    <location>
        <begin position="166"/>
        <end position="192"/>
    </location>
</feature>
<dbReference type="GO" id="GO:0005886">
    <property type="term" value="C:plasma membrane"/>
    <property type="evidence" value="ECO:0007669"/>
    <property type="project" value="TreeGrafter"/>
</dbReference>
<dbReference type="SMART" id="SM01358">
    <property type="entry name" value="HBM"/>
    <property type="match status" value="1"/>
</dbReference>
<dbReference type="Gene3D" id="1.10.287.950">
    <property type="entry name" value="Methyl-accepting chemotaxis protein"/>
    <property type="match status" value="1"/>
</dbReference>
<dbReference type="PRINTS" id="PR00260">
    <property type="entry name" value="CHEMTRNSDUCR"/>
</dbReference>
<organism evidence="7">
    <name type="scientific">Desulfobacca acetoxidans</name>
    <dbReference type="NCBI Taxonomy" id="60893"/>
    <lineage>
        <taxon>Bacteria</taxon>
        <taxon>Pseudomonadati</taxon>
        <taxon>Thermodesulfobacteriota</taxon>
        <taxon>Desulfobaccia</taxon>
        <taxon>Desulfobaccales</taxon>
        <taxon>Desulfobaccaceae</taxon>
        <taxon>Desulfobacca</taxon>
    </lineage>
</organism>
<evidence type="ECO:0000256" key="5">
    <source>
        <dbReference type="SAM" id="Phobius"/>
    </source>
</evidence>
<evidence type="ECO:0000259" key="6">
    <source>
        <dbReference type="PROSITE" id="PS50111"/>
    </source>
</evidence>
<evidence type="ECO:0000256" key="4">
    <source>
        <dbReference type="SAM" id="MobiDB-lite"/>
    </source>
</evidence>
<dbReference type="GO" id="GO:0007165">
    <property type="term" value="P:signal transduction"/>
    <property type="evidence" value="ECO:0007669"/>
    <property type="project" value="UniProtKB-KW"/>
</dbReference>
<accession>A0A7V6DNP2</accession>
<gene>
    <name evidence="7" type="ORF">ENV52_01435</name>
</gene>
<dbReference type="AlphaFoldDB" id="A0A7V6DNP2"/>
<sequence length="489" mass="52441">MKLSTKIFGGFIFLLVLTSAMAYLGWHNLKVMVANVDQRVILNQIIRNALEARRQEKNYILRGGQEYLDQVARSIKTIRDLVAAGRRAMPDQASQASFDHIQEALGLYDAAFNRYVTARQQDTQNAPDTKRLLDQADRNMVSGARALLQEVDTALRNQKAAMESQAATAGLLIGGGAVFAILAGLLVSLLLVKSLTRTLRGIISGLGEGSEQVAAASLQVSSASNSLATGSAQQAASLEETTASLEELSALVQQNSMNAGECNQLVLQTHEKTREVHKSIRATKEFMESISASGESVKKIIKNIDEIAFQTNLLALNAAVEAARAGQAGAGFAVVAEEVRSLAMRAAEAAKTTDNLIGETARQIELGSVHIQETLTKFYDMGESAKKVNSLVGEIANASKEQAQGILHVNKAVQEIDRVVQQNAANAEESASAAAELQSQAERLRDIIVEVASLVDGSAPPRSARPAAIKKVQPQQPVNEPPAEEYADF</sequence>
<reference evidence="7" key="1">
    <citation type="journal article" date="2020" name="mSystems">
        <title>Genome- and Community-Level Interaction Insights into Carbon Utilization and Element Cycling Functions of Hydrothermarchaeota in Hydrothermal Sediment.</title>
        <authorList>
            <person name="Zhou Z."/>
            <person name="Liu Y."/>
            <person name="Xu W."/>
            <person name="Pan J."/>
            <person name="Luo Z.H."/>
            <person name="Li M."/>
        </authorList>
    </citation>
    <scope>NUCLEOTIDE SEQUENCE [LARGE SCALE GENOMIC DNA]</scope>
    <source>
        <strain evidence="7">SpSt-767</strain>
    </source>
</reference>
<dbReference type="GO" id="GO:0004888">
    <property type="term" value="F:transmembrane signaling receptor activity"/>
    <property type="evidence" value="ECO:0007669"/>
    <property type="project" value="InterPro"/>
</dbReference>
<comment type="similarity">
    <text evidence="2">Belongs to the methyl-accepting chemotaxis (MCP) protein family.</text>
</comment>
<dbReference type="InterPro" id="IPR004089">
    <property type="entry name" value="MCPsignal_dom"/>
</dbReference>
<dbReference type="SUPFAM" id="SSF58104">
    <property type="entry name" value="Methyl-accepting chemotaxis protein (MCP) signaling domain"/>
    <property type="match status" value="1"/>
</dbReference>
<evidence type="ECO:0000256" key="2">
    <source>
        <dbReference type="ARBA" id="ARBA00029447"/>
    </source>
</evidence>
<dbReference type="Pfam" id="PF00015">
    <property type="entry name" value="MCPsignal"/>
    <property type="match status" value="1"/>
</dbReference>
<keyword evidence="1" id="KW-0145">Chemotaxis</keyword>
<dbReference type="GO" id="GO:0006935">
    <property type="term" value="P:chemotaxis"/>
    <property type="evidence" value="ECO:0007669"/>
    <property type="project" value="UniProtKB-KW"/>
</dbReference>